<sequence>MVFLRLITTSLFAFLLLVLWMRILLEATYKLTRYHRDENFVERVARVGYVYLILAYPMNLSLYFISNKLVGDAYFEEIKWALFGTTFVILAVMRILSNVTEYLVNGGWGFHIKSGGEVQKIKKNYIESSLKPRIQGILLSLLFIIVVYITLKSLLIVVADQPLIIPKRELGLNDFEFIVSIFFGACVVALFSETILRIFQPFVQE</sequence>
<dbReference type="EMBL" id="CP002588">
    <property type="protein sequence ID" value="AEA46777.1"/>
    <property type="molecule type" value="Genomic_DNA"/>
</dbReference>
<feature type="transmembrane region" description="Helical" evidence="1">
    <location>
        <begin position="78"/>
        <end position="96"/>
    </location>
</feature>
<keyword evidence="1" id="KW-1133">Transmembrane helix</keyword>
<keyword evidence="1" id="KW-0812">Transmembrane</keyword>
<evidence type="ECO:0000313" key="3">
    <source>
        <dbReference type="Proteomes" id="UP000008136"/>
    </source>
</evidence>
<dbReference type="HOGENOM" id="CLU_1335001_0_0_2"/>
<organism evidence="2 3">
    <name type="scientific">Archaeoglobus veneficus (strain DSM 11195 / SNP6)</name>
    <dbReference type="NCBI Taxonomy" id="693661"/>
    <lineage>
        <taxon>Archaea</taxon>
        <taxon>Methanobacteriati</taxon>
        <taxon>Methanobacteriota</taxon>
        <taxon>Archaeoglobi</taxon>
        <taxon>Archaeoglobales</taxon>
        <taxon>Archaeoglobaceae</taxon>
        <taxon>Archaeoglobus</taxon>
    </lineage>
</organism>
<evidence type="ECO:0000313" key="2">
    <source>
        <dbReference type="EMBL" id="AEA46777.1"/>
    </source>
</evidence>
<dbReference type="Proteomes" id="UP000008136">
    <property type="component" value="Chromosome"/>
</dbReference>
<feature type="transmembrane region" description="Helical" evidence="1">
    <location>
        <begin position="46"/>
        <end position="66"/>
    </location>
</feature>
<protein>
    <submittedName>
        <fullName evidence="2">Uncharacterized protein</fullName>
    </submittedName>
</protein>
<reference evidence="2 3" key="1">
    <citation type="submission" date="2011-03" db="EMBL/GenBank/DDBJ databases">
        <title>The complete genome of Archaeoglobus veneficus SNP6.</title>
        <authorList>
            <consortium name="US DOE Joint Genome Institute (JGI-PGF)"/>
            <person name="Lucas S."/>
            <person name="Copeland A."/>
            <person name="Lapidus A."/>
            <person name="Bruce D."/>
            <person name="Goodwin L."/>
            <person name="Pitluck S."/>
            <person name="Kyrpides N."/>
            <person name="Mavromatis K."/>
            <person name="Pagani I."/>
            <person name="Ivanova N."/>
            <person name="Mikhailova N."/>
            <person name="Lu M."/>
            <person name="Detter J.C."/>
            <person name="Tapia R."/>
            <person name="Han C."/>
            <person name="Land M."/>
            <person name="Hauser L."/>
            <person name="Markowitz V."/>
            <person name="Cheng J.-F."/>
            <person name="Hugenholtz P."/>
            <person name="Woyke T."/>
            <person name="Wu D."/>
            <person name="Spring S."/>
            <person name="Brambilla E."/>
            <person name="Klenk H.-P."/>
            <person name="Eisen J.A."/>
        </authorList>
    </citation>
    <scope>NUCLEOTIDE SEQUENCE [LARGE SCALE GENOMIC DNA]</scope>
    <source>
        <strain>SNP6</strain>
    </source>
</reference>
<accession>F2KRL2</accession>
<feature type="transmembrane region" description="Helical" evidence="1">
    <location>
        <begin position="177"/>
        <end position="199"/>
    </location>
</feature>
<name>F2KRL2_ARCVS</name>
<proteinExistence type="predicted"/>
<keyword evidence="1" id="KW-0472">Membrane</keyword>
<feature type="transmembrane region" description="Helical" evidence="1">
    <location>
        <begin position="6"/>
        <end position="25"/>
    </location>
</feature>
<evidence type="ECO:0000256" key="1">
    <source>
        <dbReference type="SAM" id="Phobius"/>
    </source>
</evidence>
<dbReference type="AlphaFoldDB" id="F2KRL2"/>
<feature type="transmembrane region" description="Helical" evidence="1">
    <location>
        <begin position="137"/>
        <end position="157"/>
    </location>
</feature>
<gene>
    <name evidence="2" type="ordered locus">Arcve_0760</name>
</gene>
<dbReference type="KEGG" id="ave:Arcve_0760"/>
<keyword evidence="3" id="KW-1185">Reference proteome</keyword>